<sequence>MAGLKGIGTINIPDIPAGAFELPQGAVKLPDGTFDIPAGATVPDGAVKLPDGTFKLPEGAVTVPEGTVKLPTEPNVPAQYMDPKGNILDGRGQVIQHADDAPKPLDPAVRPAELPRIETPVREPVLVGANVADTTAHVGDNLGDTGRVGADAGNTVGQVGNNLPGGSADDLGRGPAASHETPTGAGRTDGPGGGDPTPGTGGDHTPATGGHTETPGAGGTELPTGGHGDGPGSPGDGPGTPPNDPPTGPPGSGAGDTPHEWERPADHNQPMERGGPLEQQVRDQLRGSKVKPGDLNSVLDNLGRHPNGAEIADTIASGRFKGVEGYDQVVSSLSHADKMSGGIEQLRLGNRLHASGVTDISFEVKGGSEIKPGVVTGKDTDLDVMARDADGNVHGYQFKDVQNPKKVVSKIFSNLKQLDESGADFKTFVVDTKGTLADLADQRTAQRLTDVYGKTNVQFVIRVEDGVLTIPPGGTFMPKGAL</sequence>
<protein>
    <recommendedName>
        <fullName evidence="4">Tox-REase-7 domain-containing protein</fullName>
    </recommendedName>
</protein>
<feature type="compositionally biased region" description="Basic and acidic residues" evidence="1">
    <location>
        <begin position="257"/>
        <end position="270"/>
    </location>
</feature>
<proteinExistence type="predicted"/>
<evidence type="ECO:0000313" key="3">
    <source>
        <dbReference type="Proteomes" id="UP000642284"/>
    </source>
</evidence>
<name>A0ABR7SNG4_9ACTN</name>
<feature type="compositionally biased region" description="Pro residues" evidence="1">
    <location>
        <begin position="239"/>
        <end position="249"/>
    </location>
</feature>
<evidence type="ECO:0000256" key="1">
    <source>
        <dbReference type="SAM" id="MobiDB-lite"/>
    </source>
</evidence>
<organism evidence="2 3">
    <name type="scientific">Streptomyces polyasparticus</name>
    <dbReference type="NCBI Taxonomy" id="2767826"/>
    <lineage>
        <taxon>Bacteria</taxon>
        <taxon>Bacillati</taxon>
        <taxon>Actinomycetota</taxon>
        <taxon>Actinomycetes</taxon>
        <taxon>Kitasatosporales</taxon>
        <taxon>Streptomycetaceae</taxon>
        <taxon>Streptomyces</taxon>
    </lineage>
</organism>
<comment type="caution">
    <text evidence="2">The sequence shown here is derived from an EMBL/GenBank/DDBJ whole genome shotgun (WGS) entry which is preliminary data.</text>
</comment>
<reference evidence="2 3" key="1">
    <citation type="submission" date="2020-08" db="EMBL/GenBank/DDBJ databases">
        <title>Genemic of Streptomyces polyaspartic.</title>
        <authorList>
            <person name="Liu W."/>
        </authorList>
    </citation>
    <scope>NUCLEOTIDE SEQUENCE [LARGE SCALE GENOMIC DNA]</scope>
    <source>
        <strain evidence="2 3">TRM66268-LWL</strain>
    </source>
</reference>
<dbReference type="EMBL" id="JACTVJ010000013">
    <property type="protein sequence ID" value="MBC9716051.1"/>
    <property type="molecule type" value="Genomic_DNA"/>
</dbReference>
<gene>
    <name evidence="2" type="ORF">H9Y04_26260</name>
</gene>
<evidence type="ECO:0000313" key="2">
    <source>
        <dbReference type="EMBL" id="MBC9716051.1"/>
    </source>
</evidence>
<keyword evidence="3" id="KW-1185">Reference proteome</keyword>
<feature type="compositionally biased region" description="Low complexity" evidence="1">
    <location>
        <begin position="203"/>
        <end position="212"/>
    </location>
</feature>
<feature type="compositionally biased region" description="Gly residues" evidence="1">
    <location>
        <begin position="225"/>
        <end position="238"/>
    </location>
</feature>
<feature type="region of interest" description="Disordered" evidence="1">
    <location>
        <begin position="138"/>
        <end position="295"/>
    </location>
</feature>
<dbReference type="Proteomes" id="UP000642284">
    <property type="component" value="Unassembled WGS sequence"/>
</dbReference>
<accession>A0ABR7SNG4</accession>
<evidence type="ECO:0008006" key="4">
    <source>
        <dbReference type="Google" id="ProtNLM"/>
    </source>
</evidence>
<feature type="compositionally biased region" description="Gly residues" evidence="1">
    <location>
        <begin position="187"/>
        <end position="202"/>
    </location>
</feature>